<gene>
    <name evidence="3" type="ORF">H072_5192</name>
</gene>
<dbReference type="AlphaFoldDB" id="S8C023"/>
<name>S8C023_DACHA</name>
<feature type="compositionally biased region" description="Basic and acidic residues" evidence="2">
    <location>
        <begin position="34"/>
        <end position="50"/>
    </location>
</feature>
<reference evidence="3 4" key="1">
    <citation type="journal article" date="2013" name="PLoS Genet.">
        <title>Genomic mechanisms accounting for the adaptation to parasitism in nematode-trapping fungi.</title>
        <authorList>
            <person name="Meerupati T."/>
            <person name="Andersson K.M."/>
            <person name="Friman E."/>
            <person name="Kumar D."/>
            <person name="Tunlid A."/>
            <person name="Ahren D."/>
        </authorList>
    </citation>
    <scope>NUCLEOTIDE SEQUENCE [LARGE SCALE GENOMIC DNA]</scope>
    <source>
        <strain evidence="3 4">CBS 200.50</strain>
    </source>
</reference>
<comment type="caution">
    <text evidence="3">The sequence shown here is derived from an EMBL/GenBank/DDBJ whole genome shotgun (WGS) entry which is preliminary data.</text>
</comment>
<evidence type="ECO:0000313" key="3">
    <source>
        <dbReference type="EMBL" id="EPS40912.1"/>
    </source>
</evidence>
<protein>
    <submittedName>
        <fullName evidence="3">Uncharacterized protein</fullName>
    </submittedName>
</protein>
<feature type="region of interest" description="Disordered" evidence="2">
    <location>
        <begin position="1"/>
        <end position="104"/>
    </location>
</feature>
<feature type="compositionally biased region" description="Polar residues" evidence="2">
    <location>
        <begin position="94"/>
        <end position="104"/>
    </location>
</feature>
<dbReference type="EMBL" id="AQGS01000269">
    <property type="protein sequence ID" value="EPS40912.1"/>
    <property type="molecule type" value="Genomic_DNA"/>
</dbReference>
<dbReference type="Proteomes" id="UP000015100">
    <property type="component" value="Unassembled WGS sequence"/>
</dbReference>
<dbReference type="OrthoDB" id="5427005at2759"/>
<accession>S8C023</accession>
<proteinExistence type="predicted"/>
<dbReference type="STRING" id="1284197.S8C023"/>
<keyword evidence="1" id="KW-0175">Coiled coil</keyword>
<evidence type="ECO:0000313" key="4">
    <source>
        <dbReference type="Proteomes" id="UP000015100"/>
    </source>
</evidence>
<reference evidence="4" key="2">
    <citation type="submission" date="2013-04" db="EMBL/GenBank/DDBJ databases">
        <title>Genomic mechanisms accounting for the adaptation to parasitism in nematode-trapping fungi.</title>
        <authorList>
            <person name="Ahren D.G."/>
        </authorList>
    </citation>
    <scope>NUCLEOTIDE SEQUENCE [LARGE SCALE GENOMIC DNA]</scope>
    <source>
        <strain evidence="4">CBS 200.50</strain>
    </source>
</reference>
<keyword evidence="4" id="KW-1185">Reference proteome</keyword>
<feature type="region of interest" description="Disordered" evidence="2">
    <location>
        <begin position="165"/>
        <end position="206"/>
    </location>
</feature>
<evidence type="ECO:0000256" key="1">
    <source>
        <dbReference type="SAM" id="Coils"/>
    </source>
</evidence>
<feature type="compositionally biased region" description="Basic and acidic residues" evidence="2">
    <location>
        <begin position="197"/>
        <end position="206"/>
    </location>
</feature>
<evidence type="ECO:0000256" key="2">
    <source>
        <dbReference type="SAM" id="MobiDB-lite"/>
    </source>
</evidence>
<dbReference type="HOGENOM" id="CLU_796991_0_0_1"/>
<feature type="compositionally biased region" description="Polar residues" evidence="2">
    <location>
        <begin position="165"/>
        <end position="185"/>
    </location>
</feature>
<sequence length="348" mass="39003">MPVNTATPSRRFRQTKISDSLNGFHKPSGGGGTTDKKSHEHNTENTKPRTDTVSYPTLPSLAQDKTIELSDSTDEEKKETDGSDSEAPRKVARTKNNTSPSKQQLMREMIASRTSFSSTSTIVDETTPSTKFQGLKLQTPSTMARMQAETIFNSVTPVKRLNLRQATRTGSSSVPAKTSDPNNPFLTPALSLQGEDTPSRSRQQQDDIVDAEKEVLALLREAGVNLAEPYNSKMVHLLQRITNKQKGYVQSRDLNRTMLKRSNDEKAELLKEVERLNDRVESSRHIQQADRASLSSQQIEIQGLRKENDDLKLQVCQMEGLEMEKEMLEEKLKQANKVLEELAGDYIP</sequence>
<feature type="compositionally biased region" description="Basic and acidic residues" evidence="2">
    <location>
        <begin position="75"/>
        <end position="89"/>
    </location>
</feature>
<organism evidence="3 4">
    <name type="scientific">Dactylellina haptotyla (strain CBS 200.50)</name>
    <name type="common">Nematode-trapping fungus</name>
    <name type="synonym">Monacrosporium haptotylum</name>
    <dbReference type="NCBI Taxonomy" id="1284197"/>
    <lineage>
        <taxon>Eukaryota</taxon>
        <taxon>Fungi</taxon>
        <taxon>Dikarya</taxon>
        <taxon>Ascomycota</taxon>
        <taxon>Pezizomycotina</taxon>
        <taxon>Orbiliomycetes</taxon>
        <taxon>Orbiliales</taxon>
        <taxon>Orbiliaceae</taxon>
        <taxon>Dactylellina</taxon>
    </lineage>
</organism>
<feature type="coiled-coil region" evidence="1">
    <location>
        <begin position="259"/>
        <end position="345"/>
    </location>
</feature>